<comment type="caution">
    <text evidence="3">The sequence shown here is derived from an EMBL/GenBank/DDBJ whole genome shotgun (WGS) entry which is preliminary data.</text>
</comment>
<feature type="domain" description="Aminotransferase class V" evidence="2">
    <location>
        <begin position="68"/>
        <end position="245"/>
    </location>
</feature>
<organism evidence="3 4">
    <name type="scientific">Microbacterium keratanolyticum</name>
    <dbReference type="NCBI Taxonomy" id="67574"/>
    <lineage>
        <taxon>Bacteria</taxon>
        <taxon>Bacillati</taxon>
        <taxon>Actinomycetota</taxon>
        <taxon>Actinomycetes</taxon>
        <taxon>Micrococcales</taxon>
        <taxon>Microbacteriaceae</taxon>
        <taxon>Microbacterium</taxon>
    </lineage>
</organism>
<dbReference type="PANTHER" id="PTHR43092:SF2">
    <property type="entry name" value="HERCYNYLCYSTEINE SULFOXIDE LYASE"/>
    <property type="match status" value="1"/>
</dbReference>
<dbReference type="Gene3D" id="3.40.640.10">
    <property type="entry name" value="Type I PLP-dependent aspartate aminotransferase-like (Major domain)"/>
    <property type="match status" value="1"/>
</dbReference>
<name>A0A9W6HSB1_9MICO</name>
<protein>
    <submittedName>
        <fullName evidence="3">Aminotransferase class V</fullName>
    </submittedName>
</protein>
<gene>
    <name evidence="3" type="ORF">GCM10017596_09010</name>
</gene>
<dbReference type="InterPro" id="IPR015422">
    <property type="entry name" value="PyrdxlP-dep_Trfase_small"/>
</dbReference>
<dbReference type="InterPro" id="IPR015424">
    <property type="entry name" value="PyrdxlP-dep_Trfase"/>
</dbReference>
<evidence type="ECO:0000313" key="3">
    <source>
        <dbReference type="EMBL" id="GLK01186.1"/>
    </source>
</evidence>
<dbReference type="SUPFAM" id="SSF53383">
    <property type="entry name" value="PLP-dependent transferases"/>
    <property type="match status" value="1"/>
</dbReference>
<dbReference type="EMBL" id="BSET01000001">
    <property type="protein sequence ID" value="GLK01186.1"/>
    <property type="molecule type" value="Genomic_DNA"/>
</dbReference>
<dbReference type="Proteomes" id="UP001142325">
    <property type="component" value="Unassembled WGS sequence"/>
</dbReference>
<dbReference type="RefSeq" id="WP_204938836.1">
    <property type="nucleotide sequence ID" value="NZ_BAAAUM010000001.1"/>
</dbReference>
<keyword evidence="4" id="KW-1185">Reference proteome</keyword>
<evidence type="ECO:0000259" key="2">
    <source>
        <dbReference type="Pfam" id="PF00266"/>
    </source>
</evidence>
<keyword evidence="3" id="KW-0808">Transferase</keyword>
<dbReference type="Pfam" id="PF00266">
    <property type="entry name" value="Aminotran_5"/>
    <property type="match status" value="1"/>
</dbReference>
<sequence length="405" mass="43106">MDERARRLHTVLGDSGRSVFALDPAVRHINHGSYGASPRVTLEYQAQLKAALDANPMRWFETLPPRHAAVRDELAQFLRVPSSTLAWVPNASAASTVVFSSLELDAGDEVIVTDHAYGAVAQGVTRLVERRGAHVVTVGVPLSAGEEQTRALILDAVTPRTRVVMLDQISSATARRFPVDAVADALADTGILLVIDGAHGLGLLEDPVVSGDHVVWFGNLHKYACGPRGAAVLAARGDVAQRLWPAIDSWGAAEPFPQRFDLQGSLDSTAFLSAAHAIRTMATAFGGWSPIREHSAVLGRYGADLLITALGPISDDDPAIDVGMPVAQQPLVRLPRGAAHDGRSARSLKDAFAEDGFEVGVSTFGGRGYVRISAHAYSEAEDFEAFAERAPRIIADTVAAHSPAR</sequence>
<dbReference type="AlphaFoldDB" id="A0A9W6HSB1"/>
<accession>A0A9W6HSB1</accession>
<dbReference type="PANTHER" id="PTHR43092">
    <property type="entry name" value="L-CYSTEINE DESULFHYDRASE"/>
    <property type="match status" value="1"/>
</dbReference>
<reference evidence="3" key="1">
    <citation type="journal article" date="2014" name="Int. J. Syst. Evol. Microbiol.">
        <title>Complete genome sequence of Corynebacterium casei LMG S-19264T (=DSM 44701T), isolated from a smear-ripened cheese.</title>
        <authorList>
            <consortium name="US DOE Joint Genome Institute (JGI-PGF)"/>
            <person name="Walter F."/>
            <person name="Albersmeier A."/>
            <person name="Kalinowski J."/>
            <person name="Ruckert C."/>
        </authorList>
    </citation>
    <scope>NUCLEOTIDE SEQUENCE</scope>
    <source>
        <strain evidence="3">VKM Ac-1958</strain>
    </source>
</reference>
<dbReference type="GO" id="GO:0008483">
    <property type="term" value="F:transaminase activity"/>
    <property type="evidence" value="ECO:0007669"/>
    <property type="project" value="UniProtKB-KW"/>
</dbReference>
<evidence type="ECO:0000313" key="4">
    <source>
        <dbReference type="Proteomes" id="UP001142325"/>
    </source>
</evidence>
<evidence type="ECO:0000256" key="1">
    <source>
        <dbReference type="ARBA" id="ARBA00022898"/>
    </source>
</evidence>
<dbReference type="InterPro" id="IPR000192">
    <property type="entry name" value="Aminotrans_V_dom"/>
</dbReference>
<proteinExistence type="predicted"/>
<keyword evidence="1" id="KW-0663">Pyridoxal phosphate</keyword>
<keyword evidence="3" id="KW-0032">Aminotransferase</keyword>
<dbReference type="InterPro" id="IPR015421">
    <property type="entry name" value="PyrdxlP-dep_Trfase_major"/>
</dbReference>
<dbReference type="Gene3D" id="3.90.1150.10">
    <property type="entry name" value="Aspartate Aminotransferase, domain 1"/>
    <property type="match status" value="1"/>
</dbReference>
<reference evidence="3" key="2">
    <citation type="submission" date="2023-01" db="EMBL/GenBank/DDBJ databases">
        <authorList>
            <person name="Sun Q."/>
            <person name="Evtushenko L."/>
        </authorList>
    </citation>
    <scope>NUCLEOTIDE SEQUENCE</scope>
    <source>
        <strain evidence="3">VKM Ac-1958</strain>
    </source>
</reference>